<keyword evidence="1" id="KW-1133">Transmembrane helix</keyword>
<dbReference type="Proteomes" id="UP001281217">
    <property type="component" value="Unassembled WGS sequence"/>
</dbReference>
<evidence type="ECO:0000313" key="3">
    <source>
        <dbReference type="Proteomes" id="UP001281217"/>
    </source>
</evidence>
<gene>
    <name evidence="2" type="ORF">RED13_000383</name>
</gene>
<organism evidence="2 3">
    <name type="scientific">Halopseudomonas formosensis</name>
    <dbReference type="NCBI Taxonomy" id="1002526"/>
    <lineage>
        <taxon>Bacteria</taxon>
        <taxon>Pseudomonadati</taxon>
        <taxon>Pseudomonadota</taxon>
        <taxon>Gammaproteobacteria</taxon>
        <taxon>Pseudomonadales</taxon>
        <taxon>Pseudomonadaceae</taxon>
        <taxon>Halopseudomonas</taxon>
    </lineage>
</organism>
<feature type="transmembrane region" description="Helical" evidence="1">
    <location>
        <begin position="36"/>
        <end position="55"/>
    </location>
</feature>
<dbReference type="EMBL" id="JAVRDO010000018">
    <property type="protein sequence ID" value="MDX9688821.1"/>
    <property type="molecule type" value="Genomic_DNA"/>
</dbReference>
<evidence type="ECO:0000256" key="1">
    <source>
        <dbReference type="SAM" id="Phobius"/>
    </source>
</evidence>
<keyword evidence="3" id="KW-1185">Reference proteome</keyword>
<proteinExistence type="predicted"/>
<protein>
    <submittedName>
        <fullName evidence="2">Uncharacterized protein</fullName>
    </submittedName>
</protein>
<dbReference type="RefSeq" id="WP_320332111.1">
    <property type="nucleotide sequence ID" value="NZ_JAVRDO010000018.1"/>
</dbReference>
<keyword evidence="1" id="KW-0812">Transmembrane</keyword>
<feature type="transmembrane region" description="Helical" evidence="1">
    <location>
        <begin position="12"/>
        <end position="30"/>
    </location>
</feature>
<keyword evidence="1" id="KW-0472">Membrane</keyword>
<sequence length="77" mass="8351">MLNRYPEQTRSRRGFALVGAIFLVFGLSMALVESGIGAFIGALFGFALLLPSVLFGESSFRKFEKTLSKIALFGSLS</sequence>
<reference evidence="3" key="1">
    <citation type="submission" date="2023-07" db="EMBL/GenBank/DDBJ databases">
        <authorList>
            <person name="de Witt J."/>
        </authorList>
    </citation>
    <scope>NUCLEOTIDE SEQUENCE [LARGE SCALE GENOMIC DNA]</scope>
    <source>
        <strain evidence="3">FZJ</strain>
    </source>
</reference>
<comment type="caution">
    <text evidence="2">The sequence shown here is derived from an EMBL/GenBank/DDBJ whole genome shotgun (WGS) entry which is preliminary data.</text>
</comment>
<accession>A0ABU5C1A9</accession>
<evidence type="ECO:0000313" key="2">
    <source>
        <dbReference type="EMBL" id="MDX9688821.1"/>
    </source>
</evidence>
<name>A0ABU5C1A9_9GAMM</name>